<dbReference type="PANTHER" id="PTHR24220">
    <property type="entry name" value="IMPORT ATP-BINDING PROTEIN"/>
    <property type="match status" value="1"/>
</dbReference>
<name>A0A849A9S4_9ACTN</name>
<organism evidence="5 6">
    <name type="scientific">Nakamurella aerolata</name>
    <dbReference type="NCBI Taxonomy" id="1656892"/>
    <lineage>
        <taxon>Bacteria</taxon>
        <taxon>Bacillati</taxon>
        <taxon>Actinomycetota</taxon>
        <taxon>Actinomycetes</taxon>
        <taxon>Nakamurellales</taxon>
        <taxon>Nakamurellaceae</taxon>
        <taxon>Nakamurella</taxon>
    </lineage>
</organism>
<gene>
    <name evidence="5" type="ORF">HKD39_11645</name>
</gene>
<keyword evidence="3 5" id="KW-0067">ATP-binding</keyword>
<dbReference type="SUPFAM" id="SSF52540">
    <property type="entry name" value="P-loop containing nucleoside triphosphate hydrolases"/>
    <property type="match status" value="1"/>
</dbReference>
<evidence type="ECO:0000313" key="6">
    <source>
        <dbReference type="Proteomes" id="UP000562984"/>
    </source>
</evidence>
<keyword evidence="2" id="KW-0547">Nucleotide-binding</keyword>
<evidence type="ECO:0000256" key="2">
    <source>
        <dbReference type="ARBA" id="ARBA00022741"/>
    </source>
</evidence>
<dbReference type="GO" id="GO:0016887">
    <property type="term" value="F:ATP hydrolysis activity"/>
    <property type="evidence" value="ECO:0007669"/>
    <property type="project" value="InterPro"/>
</dbReference>
<dbReference type="GO" id="GO:0005886">
    <property type="term" value="C:plasma membrane"/>
    <property type="evidence" value="ECO:0007669"/>
    <property type="project" value="TreeGrafter"/>
</dbReference>
<evidence type="ECO:0000259" key="4">
    <source>
        <dbReference type="PROSITE" id="PS50893"/>
    </source>
</evidence>
<dbReference type="GO" id="GO:0005524">
    <property type="term" value="F:ATP binding"/>
    <property type="evidence" value="ECO:0007669"/>
    <property type="project" value="UniProtKB-KW"/>
</dbReference>
<dbReference type="FunFam" id="3.40.50.300:FF:000032">
    <property type="entry name" value="Export ABC transporter ATP-binding protein"/>
    <property type="match status" value="1"/>
</dbReference>
<dbReference type="PROSITE" id="PS50893">
    <property type="entry name" value="ABC_TRANSPORTER_2"/>
    <property type="match status" value="1"/>
</dbReference>
<dbReference type="InterPro" id="IPR003439">
    <property type="entry name" value="ABC_transporter-like_ATP-bd"/>
</dbReference>
<dbReference type="InterPro" id="IPR015854">
    <property type="entry name" value="ABC_transpr_LolD-like"/>
</dbReference>
<reference evidence="5 6" key="1">
    <citation type="submission" date="2020-05" db="EMBL/GenBank/DDBJ databases">
        <title>Nakamurella sp. DB0629 isolated from air conditioner.</title>
        <authorList>
            <person name="Kim D.H."/>
            <person name="Kim D.-U."/>
        </authorList>
    </citation>
    <scope>NUCLEOTIDE SEQUENCE [LARGE SCALE GENOMIC DNA]</scope>
    <source>
        <strain evidence="5 6">DB0629</strain>
    </source>
</reference>
<dbReference type="InterPro" id="IPR017911">
    <property type="entry name" value="MacB-like_ATP-bd"/>
</dbReference>
<dbReference type="InterPro" id="IPR017871">
    <property type="entry name" value="ABC_transporter-like_CS"/>
</dbReference>
<dbReference type="Proteomes" id="UP000562984">
    <property type="component" value="Unassembled WGS sequence"/>
</dbReference>
<evidence type="ECO:0000256" key="3">
    <source>
        <dbReference type="ARBA" id="ARBA00022840"/>
    </source>
</evidence>
<dbReference type="RefSeq" id="WP_171200054.1">
    <property type="nucleotide sequence ID" value="NZ_JABEND010000006.1"/>
</dbReference>
<evidence type="ECO:0000313" key="5">
    <source>
        <dbReference type="EMBL" id="NNG36353.1"/>
    </source>
</evidence>
<accession>A0A849A9S4</accession>
<dbReference type="GO" id="GO:0098796">
    <property type="term" value="C:membrane protein complex"/>
    <property type="evidence" value="ECO:0007669"/>
    <property type="project" value="UniProtKB-ARBA"/>
</dbReference>
<evidence type="ECO:0000256" key="1">
    <source>
        <dbReference type="ARBA" id="ARBA00022448"/>
    </source>
</evidence>
<protein>
    <submittedName>
        <fullName evidence="5">ABC transporter ATP-binding protein</fullName>
    </submittedName>
</protein>
<dbReference type="InterPro" id="IPR003593">
    <property type="entry name" value="AAA+_ATPase"/>
</dbReference>
<dbReference type="CDD" id="cd03255">
    <property type="entry name" value="ABC_MJ0796_LolCDE_FtsE"/>
    <property type="match status" value="1"/>
</dbReference>
<dbReference type="PANTHER" id="PTHR24220:SF685">
    <property type="entry name" value="ABC TRANSPORTER RELATED"/>
    <property type="match status" value="1"/>
</dbReference>
<dbReference type="Gene3D" id="3.40.50.300">
    <property type="entry name" value="P-loop containing nucleotide triphosphate hydrolases"/>
    <property type="match status" value="1"/>
</dbReference>
<sequence length="262" mass="27389">MTTPRTTPGTTQPGPLLQAEQLTRVFGTPSGDLVANNRIDLAVAPGELVAVVGPSGAGKSTLLNLLAGLDRPTSGTVRVAGVDITNAGANELARVRREYIGYVFQAFGLLPMLSAAENIEIPLRLLRMAPDERTARIDEVLAEVGLTGHGKQRPNELSGGQQQRVALARALVARPALLLADEPTGQLDSATAETILELIGELVHQHRVAAVVTTHDESLMALADRVLLIGDGVASPLSKGPGDTFGIGTLAAPMHSVVEYVP</sequence>
<dbReference type="InterPro" id="IPR027417">
    <property type="entry name" value="P-loop_NTPase"/>
</dbReference>
<keyword evidence="1" id="KW-0813">Transport</keyword>
<comment type="caution">
    <text evidence="5">The sequence shown here is derived from an EMBL/GenBank/DDBJ whole genome shotgun (WGS) entry which is preliminary data.</text>
</comment>
<dbReference type="GO" id="GO:0022857">
    <property type="term" value="F:transmembrane transporter activity"/>
    <property type="evidence" value="ECO:0007669"/>
    <property type="project" value="TreeGrafter"/>
</dbReference>
<proteinExistence type="predicted"/>
<dbReference type="Pfam" id="PF00005">
    <property type="entry name" value="ABC_tran"/>
    <property type="match status" value="1"/>
</dbReference>
<feature type="domain" description="ABC transporter" evidence="4">
    <location>
        <begin position="17"/>
        <end position="256"/>
    </location>
</feature>
<keyword evidence="6" id="KW-1185">Reference proteome</keyword>
<dbReference type="PROSITE" id="PS00211">
    <property type="entry name" value="ABC_TRANSPORTER_1"/>
    <property type="match status" value="1"/>
</dbReference>
<dbReference type="SMART" id="SM00382">
    <property type="entry name" value="AAA"/>
    <property type="match status" value="1"/>
</dbReference>
<dbReference type="AlphaFoldDB" id="A0A849A9S4"/>
<dbReference type="EMBL" id="JABEND010000006">
    <property type="protein sequence ID" value="NNG36353.1"/>
    <property type="molecule type" value="Genomic_DNA"/>
</dbReference>